<dbReference type="STRING" id="555512.SAMN04487993_100710"/>
<dbReference type="PRINTS" id="PR00037">
    <property type="entry name" value="HTHLACR"/>
</dbReference>
<dbReference type="Pfam" id="PF00455">
    <property type="entry name" value="DeoRC"/>
    <property type="match status" value="1"/>
</dbReference>
<feature type="domain" description="HTH deoR-type" evidence="4">
    <location>
        <begin position="3"/>
        <end position="58"/>
    </location>
</feature>
<dbReference type="Pfam" id="PF08220">
    <property type="entry name" value="HTH_DeoR"/>
    <property type="match status" value="1"/>
</dbReference>
<dbReference type="AlphaFoldDB" id="A0A1G8LUJ6"/>
<name>A0A1G8LUJ6_9RHOB</name>
<dbReference type="GO" id="GO:0003677">
    <property type="term" value="F:DNA binding"/>
    <property type="evidence" value="ECO:0007669"/>
    <property type="project" value="UniProtKB-KW"/>
</dbReference>
<dbReference type="EMBL" id="FNEJ01000007">
    <property type="protein sequence ID" value="SDI59369.1"/>
    <property type="molecule type" value="Genomic_DNA"/>
</dbReference>
<keyword evidence="3" id="KW-0804">Transcription</keyword>
<dbReference type="OrthoDB" id="9797223at2"/>
<dbReference type="InterPro" id="IPR036388">
    <property type="entry name" value="WH-like_DNA-bd_sf"/>
</dbReference>
<organism evidence="5 6">
    <name type="scientific">Salipiger marinus</name>
    <dbReference type="NCBI Taxonomy" id="555512"/>
    <lineage>
        <taxon>Bacteria</taxon>
        <taxon>Pseudomonadati</taxon>
        <taxon>Pseudomonadota</taxon>
        <taxon>Alphaproteobacteria</taxon>
        <taxon>Rhodobacterales</taxon>
        <taxon>Roseobacteraceae</taxon>
        <taxon>Salipiger</taxon>
    </lineage>
</organism>
<dbReference type="InterPro" id="IPR037171">
    <property type="entry name" value="NagB/RpiA_transferase-like"/>
</dbReference>
<dbReference type="InterPro" id="IPR014036">
    <property type="entry name" value="DeoR-like_C"/>
</dbReference>
<evidence type="ECO:0000256" key="3">
    <source>
        <dbReference type="ARBA" id="ARBA00023163"/>
    </source>
</evidence>
<sequence length="260" mass="28166">MSEAHRHHAIANLLEERPFVSVKELQLMLRVSAATVRRDIDKLDDAGVARKVHGGLAALEGGRQRKAVSLPFVENRDIAVEAKRAIAVEASKLVRDGSLIIVHGGSTCFEFGTRIANRNLRVFTNSMPLAAYLSEQGTCQLTVGGGDLHREPGILYDPARGGYEFYAAQFYVGALGVSQDGLLENHPLLVRFINDMCGLANEIIVLVDSRKFSERPSSVALPLSRVTRLITDDGLSDRDAAMLEEEGVAFSIAPTARGAA</sequence>
<evidence type="ECO:0000313" key="6">
    <source>
        <dbReference type="Proteomes" id="UP000199093"/>
    </source>
</evidence>
<dbReference type="PROSITE" id="PS00894">
    <property type="entry name" value="HTH_DEOR_1"/>
    <property type="match status" value="1"/>
</dbReference>
<keyword evidence="6" id="KW-1185">Reference proteome</keyword>
<dbReference type="SMART" id="SM01134">
    <property type="entry name" value="DeoRC"/>
    <property type="match status" value="1"/>
</dbReference>
<dbReference type="PROSITE" id="PS51000">
    <property type="entry name" value="HTH_DEOR_2"/>
    <property type="match status" value="1"/>
</dbReference>
<dbReference type="Proteomes" id="UP000199093">
    <property type="component" value="Unassembled WGS sequence"/>
</dbReference>
<dbReference type="Gene3D" id="1.10.10.10">
    <property type="entry name" value="Winged helix-like DNA-binding domain superfamily/Winged helix DNA-binding domain"/>
    <property type="match status" value="1"/>
</dbReference>
<protein>
    <submittedName>
        <fullName evidence="5">Transcriptional regulator, DeoR family</fullName>
    </submittedName>
</protein>
<reference evidence="5 6" key="1">
    <citation type="submission" date="2016-10" db="EMBL/GenBank/DDBJ databases">
        <authorList>
            <person name="de Groot N.N."/>
        </authorList>
    </citation>
    <scope>NUCLEOTIDE SEQUENCE [LARGE SCALE GENOMIC DNA]</scope>
    <source>
        <strain evidence="5 6">DSM 26424</strain>
    </source>
</reference>
<keyword evidence="2" id="KW-0238">DNA-binding</keyword>
<dbReference type="RefSeq" id="WP_089846151.1">
    <property type="nucleotide sequence ID" value="NZ_FNEJ01000007.1"/>
</dbReference>
<dbReference type="SUPFAM" id="SSF100950">
    <property type="entry name" value="NagB/RpiA/CoA transferase-like"/>
    <property type="match status" value="1"/>
</dbReference>
<dbReference type="PANTHER" id="PTHR30363:SF55">
    <property type="entry name" value="HTH-TYPE TRANSCRIPTIONAL REGULATOR ULAR"/>
    <property type="match status" value="1"/>
</dbReference>
<evidence type="ECO:0000313" key="5">
    <source>
        <dbReference type="EMBL" id="SDI59369.1"/>
    </source>
</evidence>
<dbReference type="InterPro" id="IPR036390">
    <property type="entry name" value="WH_DNA-bd_sf"/>
</dbReference>
<evidence type="ECO:0000259" key="4">
    <source>
        <dbReference type="PROSITE" id="PS51000"/>
    </source>
</evidence>
<dbReference type="InterPro" id="IPR050313">
    <property type="entry name" value="Carb_Metab_HTH_regulators"/>
</dbReference>
<dbReference type="PANTHER" id="PTHR30363">
    <property type="entry name" value="HTH-TYPE TRANSCRIPTIONAL REGULATOR SRLR-RELATED"/>
    <property type="match status" value="1"/>
</dbReference>
<keyword evidence="1" id="KW-0805">Transcription regulation</keyword>
<dbReference type="SUPFAM" id="SSF46785">
    <property type="entry name" value="Winged helix' DNA-binding domain"/>
    <property type="match status" value="1"/>
</dbReference>
<dbReference type="InterPro" id="IPR018356">
    <property type="entry name" value="Tscrpt_reg_HTH_DeoR_CS"/>
</dbReference>
<evidence type="ECO:0000256" key="2">
    <source>
        <dbReference type="ARBA" id="ARBA00023125"/>
    </source>
</evidence>
<dbReference type="InterPro" id="IPR001034">
    <property type="entry name" value="DeoR_HTH"/>
</dbReference>
<accession>A0A1G8LUJ6</accession>
<gene>
    <name evidence="5" type="ORF">SAMN04487993_100710</name>
</gene>
<dbReference type="GO" id="GO:0003700">
    <property type="term" value="F:DNA-binding transcription factor activity"/>
    <property type="evidence" value="ECO:0007669"/>
    <property type="project" value="InterPro"/>
</dbReference>
<proteinExistence type="predicted"/>
<dbReference type="SMART" id="SM00420">
    <property type="entry name" value="HTH_DEOR"/>
    <property type="match status" value="1"/>
</dbReference>
<evidence type="ECO:0000256" key="1">
    <source>
        <dbReference type="ARBA" id="ARBA00023015"/>
    </source>
</evidence>